<protein>
    <submittedName>
        <fullName evidence="13">Cation:proton antiporter</fullName>
    </submittedName>
</protein>
<organism evidence="13 14">
    <name type="scientific">Parasphingorhabdus flavimaris</name>
    <dbReference type="NCBI Taxonomy" id="266812"/>
    <lineage>
        <taxon>Bacteria</taxon>
        <taxon>Pseudomonadati</taxon>
        <taxon>Pseudomonadota</taxon>
        <taxon>Alphaproteobacteria</taxon>
        <taxon>Sphingomonadales</taxon>
        <taxon>Sphingomonadaceae</taxon>
        <taxon>Parasphingorhabdus</taxon>
    </lineage>
</organism>
<dbReference type="Pfam" id="PF02254">
    <property type="entry name" value="TrkA_N"/>
    <property type="match status" value="1"/>
</dbReference>
<dbReference type="InterPro" id="IPR003148">
    <property type="entry name" value="RCK_N"/>
</dbReference>
<sequence>MHSPLENPAFIDAIVILGAAGIIIPAFARFRITPIIGFILVGILLGPSGLGSLQNQYSWLQFVTISDREAIEPFAEMGIILLLFSIGLELSFKRLWSLRRLVFRVGAAELLASGLIIASVLYLLGQNAPGALGLGLALALSSTALVLPMSGTKSPVGRAALAMLLFEDVAIVPIIFLLGAISPAITADGGWDDLGRTLLLGGAVIVGMLVLGRLVLPRIFAQAARTKSPELFLAVSLLVIILASLATAATGLSPIVGALLAGLLIAETEYHGEVEVITQPFKGLALGVFLITVGMQVDIRVVIENWASLVTAVVGVVLVKAVVTGSLLRFAGARAGTATEAGVLMASPSETTLIVLAAATQAQLIQPQTAAFWQIVTAIGLTITPLLARFGHDIARRMEMRSGGGTASDELPVEAQQTIIIGFGRVGKLIADLLTTHNQKYLAVETNIDTVARARREGYPIMFGNVSRNEMLDRLRLGHAKALVLTMDEPVLSVQIVKKVRAWVPDLPIIARARDIEHAAELYQAGATNAVPEALEGSLQLSEAVLVENGVAMGPVIASIHELRDIYRKQIQEEGDLEHEPKLKSMSTSTGQATADDLVPDGLSPQEQT</sequence>
<evidence type="ECO:0000256" key="11">
    <source>
        <dbReference type="SAM" id="Phobius"/>
    </source>
</evidence>
<dbReference type="Gene3D" id="1.20.1530.20">
    <property type="match status" value="1"/>
</dbReference>
<evidence type="ECO:0000256" key="4">
    <source>
        <dbReference type="ARBA" id="ARBA00022538"/>
    </source>
</evidence>
<dbReference type="SUPFAM" id="SSF51735">
    <property type="entry name" value="NAD(P)-binding Rossmann-fold domains"/>
    <property type="match status" value="1"/>
</dbReference>
<feature type="transmembrane region" description="Helical" evidence="11">
    <location>
        <begin position="6"/>
        <end position="28"/>
    </location>
</feature>
<gene>
    <name evidence="13" type="ORF">HUO14_05380</name>
</gene>
<dbReference type="InterPro" id="IPR038770">
    <property type="entry name" value="Na+/solute_symporter_sf"/>
</dbReference>
<keyword evidence="3" id="KW-0050">Antiport</keyword>
<keyword evidence="7 11" id="KW-1133">Transmembrane helix</keyword>
<keyword evidence="2" id="KW-0813">Transport</keyword>
<feature type="transmembrane region" description="Helical" evidence="11">
    <location>
        <begin position="371"/>
        <end position="391"/>
    </location>
</feature>
<feature type="transmembrane region" description="Helical" evidence="11">
    <location>
        <begin position="159"/>
        <end position="185"/>
    </location>
</feature>
<dbReference type="InterPro" id="IPR006153">
    <property type="entry name" value="Cation/H_exchanger_TM"/>
</dbReference>
<evidence type="ECO:0000256" key="8">
    <source>
        <dbReference type="ARBA" id="ARBA00023065"/>
    </source>
</evidence>
<evidence type="ECO:0000256" key="7">
    <source>
        <dbReference type="ARBA" id="ARBA00022989"/>
    </source>
</evidence>
<keyword evidence="8" id="KW-0406">Ion transport</keyword>
<evidence type="ECO:0000256" key="2">
    <source>
        <dbReference type="ARBA" id="ARBA00022448"/>
    </source>
</evidence>
<feature type="transmembrane region" description="Helical" evidence="11">
    <location>
        <begin position="130"/>
        <end position="147"/>
    </location>
</feature>
<feature type="transmembrane region" description="Helical" evidence="11">
    <location>
        <begin position="101"/>
        <end position="124"/>
    </location>
</feature>
<feature type="transmembrane region" description="Helical" evidence="11">
    <location>
        <begin position="197"/>
        <end position="216"/>
    </location>
</feature>
<evidence type="ECO:0000313" key="13">
    <source>
        <dbReference type="EMBL" id="NVD27332.1"/>
    </source>
</evidence>
<keyword evidence="14" id="KW-1185">Reference proteome</keyword>
<feature type="region of interest" description="Disordered" evidence="10">
    <location>
        <begin position="574"/>
        <end position="609"/>
    </location>
</feature>
<reference evidence="13 14" key="1">
    <citation type="submission" date="2020-06" db="EMBL/GenBank/DDBJ databases">
        <authorList>
            <person name="Kim S.-J."/>
            <person name="Park S.-J."/>
        </authorList>
    </citation>
    <scope>NUCLEOTIDE SEQUENCE [LARGE SCALE GENOMIC DNA]</scope>
    <source>
        <strain evidence="13 14">SW-151</strain>
    </source>
</reference>
<comment type="caution">
    <text evidence="13">The sequence shown here is derived from an EMBL/GenBank/DDBJ whole genome shotgun (WGS) entry which is preliminary data.</text>
</comment>
<comment type="subcellular location">
    <subcellularLocation>
        <location evidence="1">Membrane</location>
        <topology evidence="1">Multi-pass membrane protein</topology>
    </subcellularLocation>
</comment>
<dbReference type="EMBL" id="JABWMH010000002">
    <property type="protein sequence ID" value="NVD27332.1"/>
    <property type="molecule type" value="Genomic_DNA"/>
</dbReference>
<evidence type="ECO:0000256" key="5">
    <source>
        <dbReference type="ARBA" id="ARBA00022692"/>
    </source>
</evidence>
<keyword evidence="5 11" id="KW-0812">Transmembrane</keyword>
<feature type="domain" description="RCK N-terminal" evidence="12">
    <location>
        <begin position="415"/>
        <end position="532"/>
    </location>
</feature>
<evidence type="ECO:0000313" key="14">
    <source>
        <dbReference type="Proteomes" id="UP000652427"/>
    </source>
</evidence>
<dbReference type="Gene3D" id="3.40.50.720">
    <property type="entry name" value="NAD(P)-binding Rossmann-like Domain"/>
    <property type="match status" value="1"/>
</dbReference>
<keyword evidence="9 11" id="KW-0472">Membrane</keyword>
<dbReference type="PANTHER" id="PTHR46157">
    <property type="entry name" value="K(+) EFFLUX ANTIPORTER 3, CHLOROPLASTIC"/>
    <property type="match status" value="1"/>
</dbReference>
<evidence type="ECO:0000259" key="12">
    <source>
        <dbReference type="PROSITE" id="PS51201"/>
    </source>
</evidence>
<feature type="compositionally biased region" description="Basic and acidic residues" evidence="10">
    <location>
        <begin position="574"/>
        <end position="583"/>
    </location>
</feature>
<evidence type="ECO:0000256" key="9">
    <source>
        <dbReference type="ARBA" id="ARBA00023136"/>
    </source>
</evidence>
<keyword evidence="4" id="KW-0633">Potassium transport</keyword>
<keyword evidence="6" id="KW-0630">Potassium</keyword>
<name>A0ABX2N0T5_9SPHN</name>
<evidence type="ECO:0000256" key="10">
    <source>
        <dbReference type="SAM" id="MobiDB-lite"/>
    </source>
</evidence>
<feature type="transmembrane region" description="Helical" evidence="11">
    <location>
        <begin position="35"/>
        <end position="54"/>
    </location>
</feature>
<feature type="transmembrane region" description="Helical" evidence="11">
    <location>
        <begin position="228"/>
        <end position="249"/>
    </location>
</feature>
<dbReference type="Proteomes" id="UP000652427">
    <property type="component" value="Unassembled WGS sequence"/>
</dbReference>
<accession>A0ABX2N0T5</accession>
<dbReference type="InterPro" id="IPR036291">
    <property type="entry name" value="NAD(P)-bd_dom_sf"/>
</dbReference>
<feature type="transmembrane region" description="Helical" evidence="11">
    <location>
        <begin position="309"/>
        <end position="331"/>
    </location>
</feature>
<feature type="transmembrane region" description="Helical" evidence="11">
    <location>
        <begin position="74"/>
        <end position="92"/>
    </location>
</feature>
<dbReference type="PROSITE" id="PS51201">
    <property type="entry name" value="RCK_N"/>
    <property type="match status" value="1"/>
</dbReference>
<dbReference type="PANTHER" id="PTHR46157:SF4">
    <property type="entry name" value="K(+) EFFLUX ANTIPORTER 3, CHLOROPLASTIC"/>
    <property type="match status" value="1"/>
</dbReference>
<evidence type="ECO:0000256" key="1">
    <source>
        <dbReference type="ARBA" id="ARBA00004141"/>
    </source>
</evidence>
<dbReference type="Pfam" id="PF00999">
    <property type="entry name" value="Na_H_Exchanger"/>
    <property type="match status" value="1"/>
</dbReference>
<dbReference type="RefSeq" id="WP_176278872.1">
    <property type="nucleotide sequence ID" value="NZ_JABWMH010000002.1"/>
</dbReference>
<evidence type="ECO:0000256" key="3">
    <source>
        <dbReference type="ARBA" id="ARBA00022449"/>
    </source>
</evidence>
<proteinExistence type="predicted"/>
<evidence type="ECO:0000256" key="6">
    <source>
        <dbReference type="ARBA" id="ARBA00022958"/>
    </source>
</evidence>